<evidence type="ECO:0000256" key="2">
    <source>
        <dbReference type="ARBA" id="ARBA00022771"/>
    </source>
</evidence>
<organism evidence="5 6">
    <name type="scientific">Ditylenchus destructor</name>
    <dbReference type="NCBI Taxonomy" id="166010"/>
    <lineage>
        <taxon>Eukaryota</taxon>
        <taxon>Metazoa</taxon>
        <taxon>Ecdysozoa</taxon>
        <taxon>Nematoda</taxon>
        <taxon>Chromadorea</taxon>
        <taxon>Rhabditida</taxon>
        <taxon>Tylenchina</taxon>
        <taxon>Tylenchomorpha</taxon>
        <taxon>Sphaerularioidea</taxon>
        <taxon>Anguinidae</taxon>
        <taxon>Anguininae</taxon>
        <taxon>Ditylenchus</taxon>
    </lineage>
</organism>
<proteinExistence type="predicted"/>
<dbReference type="GO" id="GO:0008270">
    <property type="term" value="F:zinc ion binding"/>
    <property type="evidence" value="ECO:0007669"/>
    <property type="project" value="UniProtKB-KW"/>
</dbReference>
<dbReference type="EMBL" id="JAKKPZ010000483">
    <property type="protein sequence ID" value="KAI1694665.1"/>
    <property type="molecule type" value="Genomic_DNA"/>
</dbReference>
<evidence type="ECO:0000259" key="4">
    <source>
        <dbReference type="Pfam" id="PF04500"/>
    </source>
</evidence>
<evidence type="ECO:0000256" key="1">
    <source>
        <dbReference type="ARBA" id="ARBA00022723"/>
    </source>
</evidence>
<feature type="domain" description="FLYWCH-type" evidence="4">
    <location>
        <begin position="2"/>
        <end position="63"/>
    </location>
</feature>
<evidence type="ECO:0000313" key="6">
    <source>
        <dbReference type="Proteomes" id="UP001201812"/>
    </source>
</evidence>
<keyword evidence="1" id="KW-0479">Metal-binding</keyword>
<keyword evidence="6" id="KW-1185">Reference proteome</keyword>
<evidence type="ECO:0000256" key="3">
    <source>
        <dbReference type="ARBA" id="ARBA00022833"/>
    </source>
</evidence>
<keyword evidence="2" id="KW-0863">Zinc-finger</keyword>
<comment type="caution">
    <text evidence="5">The sequence shown here is derived from an EMBL/GenBank/DDBJ whole genome shotgun (WGS) entry which is preliminary data.</text>
</comment>
<dbReference type="Proteomes" id="UP001201812">
    <property type="component" value="Unassembled WGS sequence"/>
</dbReference>
<dbReference type="AlphaFoldDB" id="A0AAD4MGX7"/>
<protein>
    <submittedName>
        <fullName evidence="5">FLYWCH zinc finger domain-containing protein</fullName>
    </submittedName>
</protein>
<dbReference type="Pfam" id="PF04500">
    <property type="entry name" value="FLYWCH"/>
    <property type="match status" value="1"/>
</dbReference>
<evidence type="ECO:0000313" key="5">
    <source>
        <dbReference type="EMBL" id="KAI1694665.1"/>
    </source>
</evidence>
<name>A0AAD4MGX7_9BILA</name>
<dbReference type="InterPro" id="IPR007588">
    <property type="entry name" value="Znf_FLYWCH"/>
</dbReference>
<gene>
    <name evidence="5" type="ORF">DdX_19995</name>
</gene>
<accession>A0AAD4MGX7</accession>
<dbReference type="Gene3D" id="2.20.25.240">
    <property type="match status" value="1"/>
</dbReference>
<sequence length="180" mass="20107">MMDTQKGKPLVLCNGFLMGQHKKSSDGTRQFWRCQMFHKGCHGRAVSAFGSTTLKQTKPHDTHVASPAEAKTRQAITKAKRMAVASYGMPYKSILDAAKSELNEAEIQAFPKDEQIKKIITNARKPVRGNDVDKPLNAMVLSEEFRTTATGNRFLLCDSRETEPDKPVFLIFASDRGLDF</sequence>
<keyword evidence="3" id="KW-0862">Zinc</keyword>
<reference evidence="5" key="1">
    <citation type="submission" date="2022-01" db="EMBL/GenBank/DDBJ databases">
        <title>Genome Sequence Resource for Two Populations of Ditylenchus destructor, the Migratory Endoparasitic Phytonematode.</title>
        <authorList>
            <person name="Zhang H."/>
            <person name="Lin R."/>
            <person name="Xie B."/>
        </authorList>
    </citation>
    <scope>NUCLEOTIDE SEQUENCE</scope>
    <source>
        <strain evidence="5">BazhouSP</strain>
    </source>
</reference>